<dbReference type="Pfam" id="PF04072">
    <property type="entry name" value="LCM"/>
    <property type="match status" value="1"/>
</dbReference>
<sequence length="266" mass="30561">MTANLGVVQETMLIPLVIKANETLRQKARIRDEKAVEIMKQLQMDTEKYDKFMSHEGVVARTIMFDQALKQFLEKYPEAVCVNLGCGLDARFYRVDNGRILWYDIDLPDAMTVRKQFFTESDRVHQIAGSILKADWTQAVETGRPLIFIIEGVLMYFSQEQVKTLLSILAGAFSEFVLLAELMPPMAVKQAKHHDTLKSTNATFRWGTKTGKELEALCPGLTLLRENSFNDVMKTYTFRGWLFGSLPKLKDCNDRLAVYRYKRRDA</sequence>
<evidence type="ECO:0000313" key="3">
    <source>
        <dbReference type="EMBL" id="PXX44294.1"/>
    </source>
</evidence>
<keyword evidence="2 3" id="KW-0808">Transferase</keyword>
<dbReference type="AlphaFoldDB" id="A0A2V3XV04"/>
<dbReference type="Proteomes" id="UP000248057">
    <property type="component" value="Unassembled WGS sequence"/>
</dbReference>
<dbReference type="GO" id="GO:0032259">
    <property type="term" value="P:methylation"/>
    <property type="evidence" value="ECO:0007669"/>
    <property type="project" value="UniProtKB-KW"/>
</dbReference>
<dbReference type="PIRSF" id="PIRSF028177">
    <property type="entry name" value="Polyketide_synth_Omtfrase_TcmP"/>
    <property type="match status" value="1"/>
</dbReference>
<dbReference type="PANTHER" id="PTHR43619">
    <property type="entry name" value="S-ADENOSYL-L-METHIONINE-DEPENDENT METHYLTRANSFERASE YKTD-RELATED"/>
    <property type="match status" value="1"/>
</dbReference>
<dbReference type="InterPro" id="IPR029063">
    <property type="entry name" value="SAM-dependent_MTases_sf"/>
</dbReference>
<dbReference type="InterPro" id="IPR016874">
    <property type="entry name" value="TcmP-like"/>
</dbReference>
<dbReference type="GeneID" id="86064929"/>
<dbReference type="SUPFAM" id="SSF53335">
    <property type="entry name" value="S-adenosyl-L-methionine-dependent methyltransferases"/>
    <property type="match status" value="1"/>
</dbReference>
<dbReference type="GO" id="GO:0008168">
    <property type="term" value="F:methyltransferase activity"/>
    <property type="evidence" value="ECO:0007669"/>
    <property type="project" value="UniProtKB-KW"/>
</dbReference>
<keyword evidence="1 3" id="KW-0489">Methyltransferase</keyword>
<dbReference type="RefSeq" id="WP_110326541.1">
    <property type="nucleotide sequence ID" value="NZ_QJKD01000028.1"/>
</dbReference>
<reference evidence="3 4" key="1">
    <citation type="submission" date="2018-05" db="EMBL/GenBank/DDBJ databases">
        <title>Genomic Encyclopedia of Type Strains, Phase IV (KMG-IV): sequencing the most valuable type-strain genomes for metagenomic binning, comparative biology and taxonomic classification.</title>
        <authorList>
            <person name="Goeker M."/>
        </authorList>
    </citation>
    <scope>NUCLEOTIDE SEQUENCE [LARGE SCALE GENOMIC DNA]</scope>
    <source>
        <strain evidence="3 4">DSM 24995</strain>
    </source>
</reference>
<dbReference type="InterPro" id="IPR007213">
    <property type="entry name" value="Ppm1/Ppm2/Tcmp"/>
</dbReference>
<dbReference type="PANTHER" id="PTHR43619:SF2">
    <property type="entry name" value="S-ADENOSYL-L-METHIONINE-DEPENDENT METHYLTRANSFERASES SUPERFAMILY PROTEIN"/>
    <property type="match status" value="1"/>
</dbReference>
<dbReference type="EMBL" id="QJKD01000028">
    <property type="protein sequence ID" value="PXX44294.1"/>
    <property type="molecule type" value="Genomic_DNA"/>
</dbReference>
<evidence type="ECO:0000256" key="2">
    <source>
        <dbReference type="ARBA" id="ARBA00022679"/>
    </source>
</evidence>
<organism evidence="3 4">
    <name type="scientific">Hungatella effluvii</name>
    <dbReference type="NCBI Taxonomy" id="1096246"/>
    <lineage>
        <taxon>Bacteria</taxon>
        <taxon>Bacillati</taxon>
        <taxon>Bacillota</taxon>
        <taxon>Clostridia</taxon>
        <taxon>Lachnospirales</taxon>
        <taxon>Lachnospiraceae</taxon>
        <taxon>Hungatella</taxon>
    </lineage>
</organism>
<proteinExistence type="predicted"/>
<comment type="caution">
    <text evidence="3">The sequence shown here is derived from an EMBL/GenBank/DDBJ whole genome shotgun (WGS) entry which is preliminary data.</text>
</comment>
<protein>
    <submittedName>
        <fullName evidence="3">O-methyltransferase involved in polyketide biosynthesis</fullName>
    </submittedName>
</protein>
<gene>
    <name evidence="3" type="ORF">DFR60_12816</name>
</gene>
<keyword evidence="4" id="KW-1185">Reference proteome</keyword>
<dbReference type="Gene3D" id="3.40.50.150">
    <property type="entry name" value="Vaccinia Virus protein VP39"/>
    <property type="match status" value="1"/>
</dbReference>
<evidence type="ECO:0000313" key="4">
    <source>
        <dbReference type="Proteomes" id="UP000248057"/>
    </source>
</evidence>
<evidence type="ECO:0000256" key="1">
    <source>
        <dbReference type="ARBA" id="ARBA00022603"/>
    </source>
</evidence>
<accession>A0A2V3XV04</accession>
<name>A0A2V3XV04_9FIRM</name>